<dbReference type="Proteomes" id="UP000234748">
    <property type="component" value="Unassembled WGS sequence"/>
</dbReference>
<proteinExistence type="predicted"/>
<accession>A0A2N5M6A9</accession>
<dbReference type="OrthoDB" id="1933531at2"/>
<evidence type="ECO:0000313" key="1">
    <source>
        <dbReference type="EMBL" id="PLT29889.1"/>
    </source>
</evidence>
<reference evidence="1 2" key="1">
    <citation type="submission" date="2017-11" db="EMBL/GenBank/DDBJ databases">
        <title>Comparitive Functional Genomics of Dry Heat Resistant strains isolated from the Viking Spacecraft.</title>
        <authorList>
            <person name="Seuylemezian A."/>
            <person name="Cooper K."/>
            <person name="Vaishampayan P."/>
        </authorList>
    </citation>
    <scope>NUCLEOTIDE SEQUENCE [LARGE SCALE GENOMIC DNA]</scope>
    <source>
        <strain evidence="1 2">V1-29</strain>
    </source>
</reference>
<gene>
    <name evidence="1" type="ORF">CUU66_10115</name>
</gene>
<dbReference type="RefSeq" id="WP_101641697.1">
    <property type="nucleotide sequence ID" value="NZ_PGUY01000031.1"/>
</dbReference>
<name>A0A2N5M6A9_9BACI</name>
<organism evidence="1 2">
    <name type="scientific">Peribacillus deserti</name>
    <dbReference type="NCBI Taxonomy" id="673318"/>
    <lineage>
        <taxon>Bacteria</taxon>
        <taxon>Bacillati</taxon>
        <taxon>Bacillota</taxon>
        <taxon>Bacilli</taxon>
        <taxon>Bacillales</taxon>
        <taxon>Bacillaceae</taxon>
        <taxon>Peribacillus</taxon>
    </lineage>
</organism>
<evidence type="ECO:0000313" key="2">
    <source>
        <dbReference type="Proteomes" id="UP000234748"/>
    </source>
</evidence>
<keyword evidence="2" id="KW-1185">Reference proteome</keyword>
<comment type="caution">
    <text evidence="1">The sequence shown here is derived from an EMBL/GenBank/DDBJ whole genome shotgun (WGS) entry which is preliminary data.</text>
</comment>
<sequence length="139" mass="15873">MTDLTMKDVMASYSEDALDLASQMGISLDYSEHSIKILDEILEEYHRGLPRGIKELFVRSPTEEDIIQMSKIWGGYLGEVIRLNIGGEWGISENFMESICLTINDTEIYPPAKVNKRIINGKEDGIFIYYQVIKEGNYV</sequence>
<dbReference type="AlphaFoldDB" id="A0A2N5M6A9"/>
<dbReference type="EMBL" id="PGUY01000031">
    <property type="protein sequence ID" value="PLT29889.1"/>
    <property type="molecule type" value="Genomic_DNA"/>
</dbReference>
<protein>
    <submittedName>
        <fullName evidence="1">Uncharacterized protein</fullName>
    </submittedName>
</protein>